<evidence type="ECO:0000313" key="1">
    <source>
        <dbReference type="EMBL" id="EFB71447.1"/>
    </source>
</evidence>
<name>D1P586_9GAMM</name>
<evidence type="ECO:0000313" key="2">
    <source>
        <dbReference type="Proteomes" id="UP000005512"/>
    </source>
</evidence>
<gene>
    <name evidence="1" type="ORF">PROVRUST_07391</name>
</gene>
<dbReference type="EMBL" id="ABXV02000039">
    <property type="protein sequence ID" value="EFB71447.1"/>
    <property type="molecule type" value="Genomic_DNA"/>
</dbReference>
<dbReference type="HOGENOM" id="CLU_3187771_0_0_6"/>
<sequence>MRQIGASKRNVPVAKAKCSGIIKGTIDEWNHPTTLLWFFLLLIQFV</sequence>
<dbReference type="STRING" id="500637.PROVRUST_07391"/>
<dbReference type="AlphaFoldDB" id="D1P586"/>
<comment type="caution">
    <text evidence="1">The sequence shown here is derived from an EMBL/GenBank/DDBJ whole genome shotgun (WGS) entry which is preliminary data.</text>
</comment>
<dbReference type="Proteomes" id="UP000005512">
    <property type="component" value="Unassembled WGS sequence"/>
</dbReference>
<proteinExistence type="predicted"/>
<keyword evidence="2" id="KW-1185">Reference proteome</keyword>
<organism evidence="1 2">
    <name type="scientific">Providencia rustigianii DSM 4541</name>
    <dbReference type="NCBI Taxonomy" id="500637"/>
    <lineage>
        <taxon>Bacteria</taxon>
        <taxon>Pseudomonadati</taxon>
        <taxon>Pseudomonadota</taxon>
        <taxon>Gammaproteobacteria</taxon>
        <taxon>Enterobacterales</taxon>
        <taxon>Morganellaceae</taxon>
        <taxon>Providencia</taxon>
    </lineage>
</organism>
<reference evidence="1" key="1">
    <citation type="submission" date="2009-12" db="EMBL/GenBank/DDBJ databases">
        <authorList>
            <person name="Weinstock G."/>
            <person name="Sodergren E."/>
            <person name="Clifton S."/>
            <person name="Fulton L."/>
            <person name="Fulton B."/>
            <person name="Courtney L."/>
            <person name="Fronick C."/>
            <person name="Harrison M."/>
            <person name="Strong C."/>
            <person name="Farmer C."/>
            <person name="Delahaunty K."/>
            <person name="Markovic C."/>
            <person name="Hall O."/>
            <person name="Minx P."/>
            <person name="Tomlinson C."/>
            <person name="Mitreva M."/>
            <person name="Nelson J."/>
            <person name="Hou S."/>
            <person name="Wollam A."/>
            <person name="Pepin K.H."/>
            <person name="Johnson M."/>
            <person name="Bhonagiri V."/>
            <person name="Nash W.E."/>
            <person name="Warren W."/>
            <person name="Chinwalla A."/>
            <person name="Mardis E.R."/>
            <person name="Wilson R.K."/>
        </authorList>
    </citation>
    <scope>NUCLEOTIDE SEQUENCE [LARGE SCALE GENOMIC DNA]</scope>
    <source>
        <strain evidence="1">DSM 4541</strain>
    </source>
</reference>
<accession>D1P586</accession>
<protein>
    <submittedName>
        <fullName evidence="1">Uncharacterized protein</fullName>
    </submittedName>
</protein>